<reference evidence="14" key="1">
    <citation type="submission" date="2023-05" db="EMBL/GenBank/DDBJ databases">
        <title>Sedimentitalea sp. nov. JM2-8.</title>
        <authorList>
            <person name="Huang J."/>
        </authorList>
    </citation>
    <scope>NUCLEOTIDE SEQUENCE [LARGE SCALE GENOMIC DNA]</scope>
    <source>
        <strain evidence="14">KHS03</strain>
    </source>
</reference>
<dbReference type="PRINTS" id="PR01490">
    <property type="entry name" value="RTXTOXIND"/>
</dbReference>
<feature type="domain" description="AprE-like beta-barrel" evidence="12">
    <location>
        <begin position="325"/>
        <end position="410"/>
    </location>
</feature>
<evidence type="ECO:0000256" key="9">
    <source>
        <dbReference type="RuleBase" id="RU365093"/>
    </source>
</evidence>
<gene>
    <name evidence="13" type="ORF">QO231_23055</name>
</gene>
<dbReference type="InterPro" id="IPR010129">
    <property type="entry name" value="T1SS_HlyD"/>
</dbReference>
<evidence type="ECO:0000256" key="8">
    <source>
        <dbReference type="ARBA" id="ARBA00023136"/>
    </source>
</evidence>
<feature type="domain" description="AprE-like long alpha-helical hairpin" evidence="11">
    <location>
        <begin position="96"/>
        <end position="272"/>
    </location>
</feature>
<keyword evidence="6 9" id="KW-0812">Transmembrane</keyword>
<dbReference type="InterPro" id="IPR050739">
    <property type="entry name" value="MFP"/>
</dbReference>
<dbReference type="Pfam" id="PF25994">
    <property type="entry name" value="HH_AprE"/>
    <property type="match status" value="1"/>
</dbReference>
<dbReference type="Gene3D" id="2.40.30.170">
    <property type="match status" value="1"/>
</dbReference>
<keyword evidence="4 9" id="KW-1003">Cell membrane</keyword>
<organism evidence="13 14">
    <name type="scientific">Sedimentitalea todarodis</name>
    <dbReference type="NCBI Taxonomy" id="1631240"/>
    <lineage>
        <taxon>Bacteria</taxon>
        <taxon>Pseudomonadati</taxon>
        <taxon>Pseudomonadota</taxon>
        <taxon>Alphaproteobacteria</taxon>
        <taxon>Rhodobacterales</taxon>
        <taxon>Paracoccaceae</taxon>
        <taxon>Sedimentitalea</taxon>
    </lineage>
</organism>
<evidence type="ECO:0000256" key="10">
    <source>
        <dbReference type="SAM" id="Coils"/>
    </source>
</evidence>
<dbReference type="EMBL" id="JASMWN010000028">
    <property type="protein sequence ID" value="MDU9006721.1"/>
    <property type="molecule type" value="Genomic_DNA"/>
</dbReference>
<evidence type="ECO:0000256" key="7">
    <source>
        <dbReference type="ARBA" id="ARBA00022989"/>
    </source>
</evidence>
<dbReference type="RefSeq" id="WP_316782019.1">
    <property type="nucleotide sequence ID" value="NZ_JASMWN010000028.1"/>
</dbReference>
<dbReference type="NCBIfam" id="TIGR01843">
    <property type="entry name" value="type_I_hlyD"/>
    <property type="match status" value="1"/>
</dbReference>
<evidence type="ECO:0000259" key="11">
    <source>
        <dbReference type="Pfam" id="PF25994"/>
    </source>
</evidence>
<dbReference type="PANTHER" id="PTHR30386">
    <property type="entry name" value="MEMBRANE FUSION SUBUNIT OF EMRAB-TOLC MULTIDRUG EFFLUX PUMP"/>
    <property type="match status" value="1"/>
</dbReference>
<evidence type="ECO:0000256" key="5">
    <source>
        <dbReference type="ARBA" id="ARBA00022519"/>
    </source>
</evidence>
<dbReference type="Proteomes" id="UP001255416">
    <property type="component" value="Unassembled WGS sequence"/>
</dbReference>
<sequence>MQNKPTDIQLDLGETDATRWIKRAAGVAVLGVAALVVWMVVTTVDEVAKARGEVEPISQVHRVESRHGGQLQEVLVSKGQFVEQGDVVAIMDQVEAQSALDAANARIAGHVLAIERMLSLVEGRDADFENYREFYPDLVKREEASLAAIKEFARSERATIRAQIDEKKAEVAAIDAQLPQLNRQIEVAEEERSVQEDLRERGLGVRAPLAELREQEAQYRFDLARLAGRRSVAEAEITELESSLTGLDLQEYSEARDRIVETEAELRALRAEADGLLSRIEETRIHAPIAGLVQSVPDDTVGDVIDPGGVVVTIVPAAGGFRFAGRLSPRDVGFVAVGQPVRVKIDSFDYSRFGSLSGKVEEVSPTTLLDEQGAPYYEVQVALEADHFRASDSGLRLLPGMTGEADITTGQKTVFQYVWKPIYTNLDLALSER</sequence>
<evidence type="ECO:0000256" key="4">
    <source>
        <dbReference type="ARBA" id="ARBA00022475"/>
    </source>
</evidence>
<dbReference type="Gene3D" id="1.10.287.470">
    <property type="entry name" value="Helix hairpin bin"/>
    <property type="match status" value="1"/>
</dbReference>
<comment type="caution">
    <text evidence="13">The sequence shown here is derived from an EMBL/GenBank/DDBJ whole genome shotgun (WGS) entry which is preliminary data.</text>
</comment>
<keyword evidence="5 9" id="KW-0997">Cell inner membrane</keyword>
<dbReference type="Gene3D" id="2.40.50.100">
    <property type="match status" value="1"/>
</dbReference>
<comment type="similarity">
    <text evidence="2 9">Belongs to the membrane fusion protein (MFP) (TC 8.A.1) family.</text>
</comment>
<evidence type="ECO:0000259" key="12">
    <source>
        <dbReference type="Pfam" id="PF26002"/>
    </source>
</evidence>
<dbReference type="InterPro" id="IPR058982">
    <property type="entry name" value="Beta-barrel_AprE"/>
</dbReference>
<dbReference type="Pfam" id="PF26002">
    <property type="entry name" value="Beta-barrel_AprE"/>
    <property type="match status" value="1"/>
</dbReference>
<evidence type="ECO:0000256" key="3">
    <source>
        <dbReference type="ARBA" id="ARBA00022448"/>
    </source>
</evidence>
<dbReference type="PANTHER" id="PTHR30386:SF26">
    <property type="entry name" value="TRANSPORT PROTEIN COMB"/>
    <property type="match status" value="1"/>
</dbReference>
<evidence type="ECO:0000256" key="6">
    <source>
        <dbReference type="ARBA" id="ARBA00022692"/>
    </source>
</evidence>
<feature type="coiled-coil region" evidence="10">
    <location>
        <begin position="223"/>
        <end position="279"/>
    </location>
</feature>
<keyword evidence="14" id="KW-1185">Reference proteome</keyword>
<keyword evidence="7 9" id="KW-1133">Transmembrane helix</keyword>
<evidence type="ECO:0000256" key="1">
    <source>
        <dbReference type="ARBA" id="ARBA00004377"/>
    </source>
</evidence>
<comment type="subcellular location">
    <subcellularLocation>
        <location evidence="1 9">Cell inner membrane</location>
        <topology evidence="1 9">Single-pass membrane protein</topology>
    </subcellularLocation>
</comment>
<keyword evidence="8 9" id="KW-0472">Membrane</keyword>
<protein>
    <recommendedName>
        <fullName evidence="9">Membrane fusion protein (MFP) family protein</fullName>
    </recommendedName>
</protein>
<evidence type="ECO:0000256" key="2">
    <source>
        <dbReference type="ARBA" id="ARBA00009477"/>
    </source>
</evidence>
<name>A0ABU3VKN8_9RHOB</name>
<feature type="coiled-coil region" evidence="10">
    <location>
        <begin position="150"/>
        <end position="198"/>
    </location>
</feature>
<dbReference type="InterPro" id="IPR058781">
    <property type="entry name" value="HH_AprE-like"/>
</dbReference>
<evidence type="ECO:0000313" key="14">
    <source>
        <dbReference type="Proteomes" id="UP001255416"/>
    </source>
</evidence>
<evidence type="ECO:0000313" key="13">
    <source>
        <dbReference type="EMBL" id="MDU9006721.1"/>
    </source>
</evidence>
<feature type="transmembrane region" description="Helical" evidence="9">
    <location>
        <begin position="20"/>
        <end position="41"/>
    </location>
</feature>
<proteinExistence type="inferred from homology"/>
<accession>A0ABU3VKN8</accession>
<keyword evidence="10" id="KW-0175">Coiled coil</keyword>
<keyword evidence="3 9" id="KW-0813">Transport</keyword>